<dbReference type="Pfam" id="PF13385">
    <property type="entry name" value="Laminin_G_3"/>
    <property type="match status" value="1"/>
</dbReference>
<keyword evidence="4" id="KW-0106">Calcium</keyword>
<dbReference type="AlphaFoldDB" id="A0A6C2US04"/>
<evidence type="ECO:0000256" key="6">
    <source>
        <dbReference type="SAM" id="SignalP"/>
    </source>
</evidence>
<dbReference type="InterPro" id="IPR011050">
    <property type="entry name" value="Pectin_lyase_fold/virulence"/>
</dbReference>
<dbReference type="InterPro" id="IPR012334">
    <property type="entry name" value="Pectin_lyas_fold"/>
</dbReference>
<sequence length="1023" mass="108220">MKASLTTLWLVSFIAGACGLMPAHATVVVNSLEDVPATAPGHVTLRSALAQAASGESIVFDQSLDGCVIELSIVGEEHSTLKGEVMGINDTPSGQISYLVGYFERDYGSSALYAQKNVVIDASALPLGITLKWGGGDLNPARVLAVYGNLTMKNVSITEGRSVSIELPAPDPEVEYGQVSTRARGGAAAVWGVAHLENCRLYGNACSQAWNMPVRDGREGGVFGGGIYADVVEISDCVVSGNTLAGAGVSGGGVFSVGGADAAQTVSTVERSAVTGNRISGIFAYGGGVYSDGGGIGKSKTLKLLNCTIAENLVDILVPLSFGYWRGAGAYASNGNLLIQGCSVVENQTHGVARTNELGKSNLAGGIAATIGNAHAVESMTIGHSIVAGNTVHEFGGSVYNQDIFTGSLFEFISLGHNRIGAINFSQILVPVGERYWNSLCRKHYPKTGDQDGVDIADVLDLDGGVTRSADILSAGVDALNPAVLRYSPKGNAIDQVPASAYSLNKTLAEYDVKPSDNNFLEIMLGRIEDEYNLPNFAYSFTTNFEAFLTTVDSDNTETNGIQPYTDPDGDPILTLAGTLWFGPADTWPSQLSNYPYIEFWHRLDKALEAENILGMGPELLGDDAWQALFDDGDLTENHRIDFSIWTSSYSALPLTMDQIRIDRPANGLGDIGAVEFIPPTPPLLHWNLEEGSGTNTTETISGETNVAALVGSCTWSNEAVSLGIDGYIDAGTLKTDGSYIAGSHPDSTTAANSWTVTAWINLSPRQELSGDRIIASSDAGTDGWRLFTREAGGIPESLGFDFGGTRVDSLKSIPLETDVFVALIDSNAGHRFAIWDGSDWQFSSGTASNSIRLQGIELGAFDGAAAFQGIIDDVRIYGQALDQSELDRIAQVDADGDGLLDYLDEDDDNDGLTDADEAAIGTGSKNPDSDGDGADDRSEVLAGTNPSEKSSLFCFDDIANSSTNIVVRWSSASNRTYSLWGASNLASNDWQLIDSGVTSTVPINVYAAEPLQNSRFFKVEVE</sequence>
<gene>
    <name evidence="7" type="ORF">SCARR_04829</name>
</gene>
<dbReference type="InterPro" id="IPR013320">
    <property type="entry name" value="ConA-like_dom_sf"/>
</dbReference>
<evidence type="ECO:0000313" key="8">
    <source>
        <dbReference type="Proteomes" id="UP000346198"/>
    </source>
</evidence>
<keyword evidence="3 6" id="KW-0732">Signal</keyword>
<dbReference type="Proteomes" id="UP000346198">
    <property type="component" value="Unassembled WGS sequence"/>
</dbReference>
<feature type="chain" id="PRO_5025502440" description="LamG-like jellyroll fold domain-containing protein" evidence="6">
    <location>
        <begin position="26"/>
        <end position="1023"/>
    </location>
</feature>
<dbReference type="InterPro" id="IPR059100">
    <property type="entry name" value="TSP3_bac"/>
</dbReference>
<evidence type="ECO:0000256" key="1">
    <source>
        <dbReference type="ARBA" id="ARBA00004613"/>
    </source>
</evidence>
<dbReference type="SUPFAM" id="SSF51126">
    <property type="entry name" value="Pectin lyase-like"/>
    <property type="match status" value="1"/>
</dbReference>
<dbReference type="GO" id="GO:0005509">
    <property type="term" value="F:calcium ion binding"/>
    <property type="evidence" value="ECO:0007669"/>
    <property type="project" value="InterPro"/>
</dbReference>
<organism evidence="7 8">
    <name type="scientific">Pontiella sulfatireligans</name>
    <dbReference type="NCBI Taxonomy" id="2750658"/>
    <lineage>
        <taxon>Bacteria</taxon>
        <taxon>Pseudomonadati</taxon>
        <taxon>Kiritimatiellota</taxon>
        <taxon>Kiritimatiellia</taxon>
        <taxon>Kiritimatiellales</taxon>
        <taxon>Pontiellaceae</taxon>
        <taxon>Pontiella</taxon>
    </lineage>
</organism>
<name>A0A6C2US04_9BACT</name>
<dbReference type="InterPro" id="IPR028974">
    <property type="entry name" value="TSP_type-3_rpt"/>
</dbReference>
<dbReference type="Gene3D" id="2.60.120.200">
    <property type="match status" value="1"/>
</dbReference>
<evidence type="ECO:0000256" key="4">
    <source>
        <dbReference type="ARBA" id="ARBA00022837"/>
    </source>
</evidence>
<dbReference type="SUPFAM" id="SSF103647">
    <property type="entry name" value="TSP type-3 repeat"/>
    <property type="match status" value="1"/>
</dbReference>
<proteinExistence type="predicted"/>
<dbReference type="Pfam" id="PF18884">
    <property type="entry name" value="TSP3_bac"/>
    <property type="match status" value="2"/>
</dbReference>
<comment type="subcellular location">
    <subcellularLocation>
        <location evidence="1">Secreted</location>
    </subcellularLocation>
</comment>
<dbReference type="SUPFAM" id="SSF49899">
    <property type="entry name" value="Concanavalin A-like lectins/glucanases"/>
    <property type="match status" value="1"/>
</dbReference>
<dbReference type="PROSITE" id="PS51257">
    <property type="entry name" value="PROKAR_LIPOPROTEIN"/>
    <property type="match status" value="1"/>
</dbReference>
<accession>A0A6C2US04</accession>
<feature type="compositionally biased region" description="Acidic residues" evidence="5">
    <location>
        <begin position="904"/>
        <end position="918"/>
    </location>
</feature>
<reference evidence="7 8" key="1">
    <citation type="submission" date="2019-04" db="EMBL/GenBank/DDBJ databases">
        <authorList>
            <person name="Van Vliet M D."/>
        </authorList>
    </citation>
    <scope>NUCLEOTIDE SEQUENCE [LARGE SCALE GENOMIC DNA]</scope>
    <source>
        <strain evidence="7 8">F21</strain>
    </source>
</reference>
<feature type="signal peptide" evidence="6">
    <location>
        <begin position="1"/>
        <end position="25"/>
    </location>
</feature>
<evidence type="ECO:0000313" key="7">
    <source>
        <dbReference type="EMBL" id="VGO22733.1"/>
    </source>
</evidence>
<protein>
    <recommendedName>
        <fullName evidence="9">LamG-like jellyroll fold domain-containing protein</fullName>
    </recommendedName>
</protein>
<feature type="region of interest" description="Disordered" evidence="5">
    <location>
        <begin position="904"/>
        <end position="947"/>
    </location>
</feature>
<evidence type="ECO:0000256" key="3">
    <source>
        <dbReference type="ARBA" id="ARBA00022729"/>
    </source>
</evidence>
<dbReference type="EMBL" id="CAAHFH010000002">
    <property type="protein sequence ID" value="VGO22733.1"/>
    <property type="molecule type" value="Genomic_DNA"/>
</dbReference>
<evidence type="ECO:0000256" key="5">
    <source>
        <dbReference type="SAM" id="MobiDB-lite"/>
    </source>
</evidence>
<evidence type="ECO:0008006" key="9">
    <source>
        <dbReference type="Google" id="ProtNLM"/>
    </source>
</evidence>
<evidence type="ECO:0000256" key="2">
    <source>
        <dbReference type="ARBA" id="ARBA00022525"/>
    </source>
</evidence>
<dbReference type="RefSeq" id="WP_136064324.1">
    <property type="nucleotide sequence ID" value="NZ_CAAHFH010000002.1"/>
</dbReference>
<dbReference type="Gene3D" id="2.160.20.10">
    <property type="entry name" value="Single-stranded right-handed beta-helix, Pectin lyase-like"/>
    <property type="match status" value="1"/>
</dbReference>
<keyword evidence="8" id="KW-1185">Reference proteome</keyword>
<keyword evidence="2" id="KW-0964">Secreted</keyword>